<keyword evidence="1" id="KW-0732">Signal</keyword>
<dbReference type="RefSeq" id="WP_311361389.1">
    <property type="nucleotide sequence ID" value="NZ_JAVRIE010000003.1"/>
</dbReference>
<feature type="chain" id="PRO_5043589142" description="Lipoprotein" evidence="1">
    <location>
        <begin position="24"/>
        <end position="207"/>
    </location>
</feature>
<comment type="caution">
    <text evidence="2">The sequence shown here is derived from an EMBL/GenBank/DDBJ whole genome shotgun (WGS) entry which is preliminary data.</text>
</comment>
<evidence type="ECO:0000313" key="2">
    <source>
        <dbReference type="EMBL" id="MDT0582606.1"/>
    </source>
</evidence>
<protein>
    <recommendedName>
        <fullName evidence="4">Lipoprotein</fullName>
    </recommendedName>
</protein>
<accession>A0AAW8R344</accession>
<keyword evidence="3" id="KW-1185">Reference proteome</keyword>
<dbReference type="Proteomes" id="UP001249020">
    <property type="component" value="Unassembled WGS sequence"/>
</dbReference>
<evidence type="ECO:0000313" key="3">
    <source>
        <dbReference type="Proteomes" id="UP001249020"/>
    </source>
</evidence>
<evidence type="ECO:0000256" key="1">
    <source>
        <dbReference type="SAM" id="SignalP"/>
    </source>
</evidence>
<proteinExistence type="predicted"/>
<dbReference type="PROSITE" id="PS51257">
    <property type="entry name" value="PROKAR_LIPOPROTEIN"/>
    <property type="match status" value="1"/>
</dbReference>
<dbReference type="EMBL" id="JAVRIE010000003">
    <property type="protein sequence ID" value="MDT0582606.1"/>
    <property type="molecule type" value="Genomic_DNA"/>
</dbReference>
<name>A0AAW8R344_9ALTE</name>
<sequence>MLKKLICLSIASSLVACSGADSAHKGITPLEDSVVSISAYALDVARRGDVGCLILTAASATDVAKLSVDQTIFVTENGKEKRERWDTENKGKMYEMLKKDMSEYDIVGVGSETIRSSCANAFMDHEYAVYWGANKEVVPERENDCYIEMKDGEKFAFNECAVRVKFNEIKNFSDMEEVYPTLYKSIYDEVSKNADDNTINTSPLIAK</sequence>
<dbReference type="AlphaFoldDB" id="A0AAW8R344"/>
<gene>
    <name evidence="2" type="ORF">RM544_08640</name>
</gene>
<evidence type="ECO:0008006" key="4">
    <source>
        <dbReference type="Google" id="ProtNLM"/>
    </source>
</evidence>
<reference evidence="2 3" key="1">
    <citation type="submission" date="2023-09" db="EMBL/GenBank/DDBJ databases">
        <authorList>
            <person name="Rey-Velasco X."/>
        </authorList>
    </citation>
    <scope>NUCLEOTIDE SEQUENCE [LARGE SCALE GENOMIC DNA]</scope>
    <source>
        <strain evidence="2 3">W409</strain>
    </source>
</reference>
<feature type="signal peptide" evidence="1">
    <location>
        <begin position="1"/>
        <end position="23"/>
    </location>
</feature>
<organism evidence="2 3">
    <name type="scientific">Brumicola blandensis</name>
    <dbReference type="NCBI Taxonomy" id="3075611"/>
    <lineage>
        <taxon>Bacteria</taxon>
        <taxon>Pseudomonadati</taxon>
        <taxon>Pseudomonadota</taxon>
        <taxon>Gammaproteobacteria</taxon>
        <taxon>Alteromonadales</taxon>
        <taxon>Alteromonadaceae</taxon>
        <taxon>Brumicola</taxon>
    </lineage>
</organism>